<dbReference type="OrthoDB" id="9803803at2"/>
<comment type="similarity">
    <text evidence="1">Belongs to the carbon-nitrogen hydrolase superfamily. Nitrilase family.</text>
</comment>
<evidence type="ECO:0000313" key="5">
    <source>
        <dbReference type="Proteomes" id="UP000198462"/>
    </source>
</evidence>
<proteinExistence type="inferred from homology"/>
<evidence type="ECO:0000313" key="4">
    <source>
        <dbReference type="EMBL" id="OWV33599.1"/>
    </source>
</evidence>
<dbReference type="Pfam" id="PF00795">
    <property type="entry name" value="CN_hydrolase"/>
    <property type="match status" value="1"/>
</dbReference>
<dbReference type="PROSITE" id="PS00920">
    <property type="entry name" value="NITRIL_CHT_1"/>
    <property type="match status" value="1"/>
</dbReference>
<evidence type="ECO:0000259" key="3">
    <source>
        <dbReference type="PROSITE" id="PS50263"/>
    </source>
</evidence>
<dbReference type="PANTHER" id="PTHR46044">
    <property type="entry name" value="NITRILASE"/>
    <property type="match status" value="1"/>
</dbReference>
<gene>
    <name evidence="4" type="ORF">B5C34_09080</name>
</gene>
<dbReference type="InterPro" id="IPR000132">
    <property type="entry name" value="Nitrilase/CN_hydratase_CS"/>
</dbReference>
<dbReference type="SUPFAM" id="SSF56317">
    <property type="entry name" value="Carbon-nitrogen hydrolase"/>
    <property type="match status" value="1"/>
</dbReference>
<accession>A0A219B726</accession>
<dbReference type="AlphaFoldDB" id="A0A219B726"/>
<feature type="active site" description="Proton acceptor" evidence="2">
    <location>
        <position position="45"/>
    </location>
</feature>
<dbReference type="InterPro" id="IPR036526">
    <property type="entry name" value="C-N_Hydrolase_sf"/>
</dbReference>
<dbReference type="PROSITE" id="PS50263">
    <property type="entry name" value="CN_HYDROLASE"/>
    <property type="match status" value="1"/>
</dbReference>
<reference evidence="5" key="1">
    <citation type="submission" date="2017-05" db="EMBL/GenBank/DDBJ databases">
        <authorList>
            <person name="Lin X."/>
        </authorList>
    </citation>
    <scope>NUCLEOTIDE SEQUENCE [LARGE SCALE GENOMIC DNA]</scope>
    <source>
        <strain evidence="5">JLT2012</strain>
    </source>
</reference>
<name>A0A219B726_9SPHN</name>
<dbReference type="CDD" id="cd07564">
    <property type="entry name" value="nitrilases_CHs"/>
    <property type="match status" value="1"/>
</dbReference>
<dbReference type="InterPro" id="IPR003010">
    <property type="entry name" value="C-N_Hydrolase"/>
</dbReference>
<dbReference type="GO" id="GO:0000257">
    <property type="term" value="F:nitrilase activity"/>
    <property type="evidence" value="ECO:0007669"/>
    <property type="project" value="TreeGrafter"/>
</dbReference>
<dbReference type="InterPro" id="IPR044149">
    <property type="entry name" value="Nitrilases_CHs"/>
</dbReference>
<evidence type="ECO:0000256" key="2">
    <source>
        <dbReference type="PROSITE-ProRule" id="PRU10139"/>
    </source>
</evidence>
<sequence>MTGTYRAAVVQAASIPENALASAEKAAGLIREAAENGARLMVFPEAFLGGYPKGASFGTPVGMRKPEGREDFARYHDSAIDLDGDEVALIAEAAAETDSFVVIGVIERDGGTLFCTALFFNGKAGLAGKHRKLMPTGAERLIWGFGDGSTLPVFDTPLGRIGAVICWENYMPMLRMAMYDKGVTIYCAPTADDRDGWAASMQHIALEGRCFVLSSCQHIRRGAFPEDADCALGDDPDTVLMRGGSMIVAPLGEVLAGPHYEGETILYAEIDQRAVVRGKYDFDVVGHYARPDVFRLQVDERPQRAVAPMTATMTNETKD</sequence>
<dbReference type="RefSeq" id="WP_088712372.1">
    <property type="nucleotide sequence ID" value="NZ_NFZT01000001.1"/>
</dbReference>
<dbReference type="PANTHER" id="PTHR46044:SF1">
    <property type="entry name" value="CN HYDROLASE DOMAIN-CONTAINING PROTEIN"/>
    <property type="match status" value="1"/>
</dbReference>
<dbReference type="GO" id="GO:0018822">
    <property type="term" value="F:nitrile hydratase activity"/>
    <property type="evidence" value="ECO:0007669"/>
    <property type="project" value="TreeGrafter"/>
</dbReference>
<dbReference type="Proteomes" id="UP000198462">
    <property type="component" value="Unassembled WGS sequence"/>
</dbReference>
<feature type="domain" description="CN hydrolase" evidence="3">
    <location>
        <begin position="5"/>
        <end position="272"/>
    </location>
</feature>
<protein>
    <submittedName>
        <fullName evidence="4">Nitrilase</fullName>
    </submittedName>
</protein>
<dbReference type="GO" id="GO:0051410">
    <property type="term" value="P:detoxification of nitrogen compound"/>
    <property type="evidence" value="ECO:0007669"/>
    <property type="project" value="TreeGrafter"/>
</dbReference>
<dbReference type="Gene3D" id="3.60.110.10">
    <property type="entry name" value="Carbon-nitrogen hydrolase"/>
    <property type="match status" value="1"/>
</dbReference>
<dbReference type="EMBL" id="NFZT01000001">
    <property type="protein sequence ID" value="OWV33599.1"/>
    <property type="molecule type" value="Genomic_DNA"/>
</dbReference>
<evidence type="ECO:0000256" key="1">
    <source>
        <dbReference type="ARBA" id="ARBA00008129"/>
    </source>
</evidence>
<keyword evidence="5" id="KW-1185">Reference proteome</keyword>
<dbReference type="FunFam" id="3.60.110.10:FF:000016">
    <property type="entry name" value="Nitrilase blr3397"/>
    <property type="match status" value="1"/>
</dbReference>
<organism evidence="4 5">
    <name type="scientific">Pacificimonas flava</name>
    <dbReference type="NCBI Taxonomy" id="1234595"/>
    <lineage>
        <taxon>Bacteria</taxon>
        <taxon>Pseudomonadati</taxon>
        <taxon>Pseudomonadota</taxon>
        <taxon>Alphaproteobacteria</taxon>
        <taxon>Sphingomonadales</taxon>
        <taxon>Sphingosinicellaceae</taxon>
        <taxon>Pacificimonas</taxon>
    </lineage>
</organism>
<dbReference type="PROSITE" id="PS00921">
    <property type="entry name" value="NITRIL_CHT_2"/>
    <property type="match status" value="1"/>
</dbReference>
<comment type="caution">
    <text evidence="4">The sequence shown here is derived from an EMBL/GenBank/DDBJ whole genome shotgun (WGS) entry which is preliminary data.</text>
</comment>